<evidence type="ECO:0000313" key="3">
    <source>
        <dbReference type="Proteomes" id="UP000284706"/>
    </source>
</evidence>
<dbReference type="AlphaFoldDB" id="A0A409W5I3"/>
<feature type="region of interest" description="Disordered" evidence="1">
    <location>
        <begin position="1"/>
        <end position="186"/>
    </location>
</feature>
<feature type="compositionally biased region" description="Low complexity" evidence="1">
    <location>
        <begin position="29"/>
        <end position="43"/>
    </location>
</feature>
<sequence>MEGGGGGSPYSSYNGTPVTGTFTPSAIQSPYLSAGAGAPGSPSLLPPGTPGSAVGLGYPQSTFGPPPTPGSMARASSLGPPPPRTPGYSPSHTPRSPSVGFAGQQAQQGNGTYASPAPPPYSPLVPTHDATAQGGATSAPGTPGAAYASFPSHGHGHSGSVDGGNNANGNGVRVGPPPPRGGKKDD</sequence>
<evidence type="ECO:0000313" key="2">
    <source>
        <dbReference type="EMBL" id="PPQ73766.1"/>
    </source>
</evidence>
<dbReference type="Proteomes" id="UP000284706">
    <property type="component" value="Unassembled WGS sequence"/>
</dbReference>
<dbReference type="EMBL" id="NHYE01005385">
    <property type="protein sequence ID" value="PPQ73766.1"/>
    <property type="molecule type" value="Genomic_DNA"/>
</dbReference>
<evidence type="ECO:0000256" key="1">
    <source>
        <dbReference type="SAM" id="MobiDB-lite"/>
    </source>
</evidence>
<feature type="compositionally biased region" description="Polar residues" evidence="1">
    <location>
        <begin position="9"/>
        <end position="28"/>
    </location>
</feature>
<accession>A0A409W5I3</accession>
<reference evidence="2 3" key="1">
    <citation type="journal article" date="2018" name="Evol. Lett.">
        <title>Horizontal gene cluster transfer increased hallucinogenic mushroom diversity.</title>
        <authorList>
            <person name="Reynolds H.T."/>
            <person name="Vijayakumar V."/>
            <person name="Gluck-Thaler E."/>
            <person name="Korotkin H.B."/>
            <person name="Matheny P.B."/>
            <person name="Slot J.C."/>
        </authorList>
    </citation>
    <scope>NUCLEOTIDE SEQUENCE [LARGE SCALE GENOMIC DNA]</scope>
    <source>
        <strain evidence="2 3">SRW20</strain>
    </source>
</reference>
<organism evidence="2 3">
    <name type="scientific">Gymnopilus dilepis</name>
    <dbReference type="NCBI Taxonomy" id="231916"/>
    <lineage>
        <taxon>Eukaryota</taxon>
        <taxon>Fungi</taxon>
        <taxon>Dikarya</taxon>
        <taxon>Basidiomycota</taxon>
        <taxon>Agaricomycotina</taxon>
        <taxon>Agaricomycetes</taxon>
        <taxon>Agaricomycetidae</taxon>
        <taxon>Agaricales</taxon>
        <taxon>Agaricineae</taxon>
        <taxon>Hymenogastraceae</taxon>
        <taxon>Gymnopilus</taxon>
    </lineage>
</organism>
<dbReference type="InParanoid" id="A0A409W5I3"/>
<comment type="caution">
    <text evidence="2">The sequence shown here is derived from an EMBL/GenBank/DDBJ whole genome shotgun (WGS) entry which is preliminary data.</text>
</comment>
<gene>
    <name evidence="2" type="ORF">CVT26_011884</name>
</gene>
<feature type="compositionally biased region" description="Low complexity" evidence="1">
    <location>
        <begin position="130"/>
        <end position="174"/>
    </location>
</feature>
<name>A0A409W5I3_9AGAR</name>
<keyword evidence="3" id="KW-1185">Reference proteome</keyword>
<protein>
    <submittedName>
        <fullName evidence="2">Uncharacterized protein</fullName>
    </submittedName>
</protein>
<feature type="compositionally biased region" description="Low complexity" evidence="1">
    <location>
        <begin position="100"/>
        <end position="115"/>
    </location>
</feature>
<dbReference type="STRING" id="231916.A0A409W5I3"/>
<proteinExistence type="predicted"/>